<keyword evidence="2" id="KW-1185">Reference proteome</keyword>
<dbReference type="NCBIfam" id="TIGR04410">
    <property type="entry name" value="Spiro_T2SS_lipo"/>
    <property type="match status" value="1"/>
</dbReference>
<organism evidence="1 2">
    <name type="scientific">Leptospira kobayashii</name>
    <dbReference type="NCBI Taxonomy" id="1917830"/>
    <lineage>
        <taxon>Bacteria</taxon>
        <taxon>Pseudomonadati</taxon>
        <taxon>Spirochaetota</taxon>
        <taxon>Spirochaetia</taxon>
        <taxon>Leptospirales</taxon>
        <taxon>Leptospiraceae</taxon>
        <taxon>Leptospira</taxon>
    </lineage>
</organism>
<sequence length="107" mass="12853">MIEKERLREINAYYDEKVYLLKEDVRLSPEEIWKKGTQVRIYVESTPSLLKLKFYPANESRENSVGKLAAYIINEDVKKLKYEFEDVDAWVQDKFQVFEPKDKKTKK</sequence>
<dbReference type="Proteomes" id="UP000245263">
    <property type="component" value="Chromosome 1"/>
</dbReference>
<gene>
    <name evidence="1" type="ORF">LPTSP3_g18410</name>
</gene>
<accession>A0ABM7UJB5</accession>
<dbReference type="EMBL" id="AP025028">
    <property type="protein sequence ID" value="BDA78911.1"/>
    <property type="molecule type" value="Genomic_DNA"/>
</dbReference>
<name>A0ABM7UJB5_9LEPT</name>
<proteinExistence type="predicted"/>
<dbReference type="InterPro" id="IPR030924">
    <property type="entry name" value="Spiro_T2SS_lipo"/>
</dbReference>
<reference evidence="1 2" key="1">
    <citation type="submission" date="2021-08" db="EMBL/GenBank/DDBJ databases">
        <title>Complete genome sequence of Leptospira kobayashii strain E30.</title>
        <authorList>
            <person name="Nakao R."/>
            <person name="Nakamura S."/>
            <person name="Masuzawa T."/>
            <person name="Koizumi N."/>
        </authorList>
    </citation>
    <scope>NUCLEOTIDE SEQUENCE [LARGE SCALE GENOMIC DNA]</scope>
    <source>
        <strain evidence="1 2">E30</strain>
    </source>
</reference>
<keyword evidence="1" id="KW-0449">Lipoprotein</keyword>
<evidence type="ECO:0000313" key="2">
    <source>
        <dbReference type="Proteomes" id="UP000245263"/>
    </source>
</evidence>
<evidence type="ECO:0000313" key="1">
    <source>
        <dbReference type="EMBL" id="BDA78911.1"/>
    </source>
</evidence>
<protein>
    <submittedName>
        <fullName evidence="1">Type II secretion system-associated lipoprotein</fullName>
    </submittedName>
</protein>